<organism evidence="2 3">
    <name type="scientific">Stachybotrys elegans</name>
    <dbReference type="NCBI Taxonomy" id="80388"/>
    <lineage>
        <taxon>Eukaryota</taxon>
        <taxon>Fungi</taxon>
        <taxon>Dikarya</taxon>
        <taxon>Ascomycota</taxon>
        <taxon>Pezizomycotina</taxon>
        <taxon>Sordariomycetes</taxon>
        <taxon>Hypocreomycetidae</taxon>
        <taxon>Hypocreales</taxon>
        <taxon>Stachybotryaceae</taxon>
        <taxon>Stachybotrys</taxon>
    </lineage>
</organism>
<evidence type="ECO:0000313" key="2">
    <source>
        <dbReference type="EMBL" id="KAH7303304.1"/>
    </source>
</evidence>
<reference evidence="2" key="1">
    <citation type="journal article" date="2021" name="Nat. Commun.">
        <title>Genetic determinants of endophytism in the Arabidopsis root mycobiome.</title>
        <authorList>
            <person name="Mesny F."/>
            <person name="Miyauchi S."/>
            <person name="Thiergart T."/>
            <person name="Pickel B."/>
            <person name="Atanasova L."/>
            <person name="Karlsson M."/>
            <person name="Huettel B."/>
            <person name="Barry K.W."/>
            <person name="Haridas S."/>
            <person name="Chen C."/>
            <person name="Bauer D."/>
            <person name="Andreopoulos W."/>
            <person name="Pangilinan J."/>
            <person name="LaButti K."/>
            <person name="Riley R."/>
            <person name="Lipzen A."/>
            <person name="Clum A."/>
            <person name="Drula E."/>
            <person name="Henrissat B."/>
            <person name="Kohler A."/>
            <person name="Grigoriev I.V."/>
            <person name="Martin F.M."/>
            <person name="Hacquard S."/>
        </authorList>
    </citation>
    <scope>NUCLEOTIDE SEQUENCE</scope>
    <source>
        <strain evidence="2">MPI-CAGE-CH-0235</strain>
    </source>
</reference>
<comment type="caution">
    <text evidence="2">The sequence shown here is derived from an EMBL/GenBank/DDBJ whole genome shotgun (WGS) entry which is preliminary data.</text>
</comment>
<dbReference type="GO" id="GO:0016491">
    <property type="term" value="F:oxidoreductase activity"/>
    <property type="evidence" value="ECO:0007669"/>
    <property type="project" value="UniProtKB-KW"/>
</dbReference>
<name>A0A8K0SAQ0_9HYPO</name>
<gene>
    <name evidence="2" type="ORF">B0I35DRAFT_446940</name>
</gene>
<dbReference type="PANTHER" id="PTHR35870">
    <property type="entry name" value="PROTEIN, PUTATIVE (AFU_ORTHOLOGUE AFUA_5G03330)-RELATED"/>
    <property type="match status" value="1"/>
</dbReference>
<keyword evidence="1" id="KW-0560">Oxidoreductase</keyword>
<dbReference type="Pfam" id="PF14027">
    <property type="entry name" value="Questin_oxidase"/>
    <property type="match status" value="1"/>
</dbReference>
<dbReference type="InterPro" id="IPR025337">
    <property type="entry name" value="Questin_oxidase-like"/>
</dbReference>
<accession>A0A8K0SAQ0</accession>
<evidence type="ECO:0000313" key="3">
    <source>
        <dbReference type="Proteomes" id="UP000813444"/>
    </source>
</evidence>
<protein>
    <recommendedName>
        <fullName evidence="4">Oxidoreductase AflY</fullName>
    </recommendedName>
</protein>
<evidence type="ECO:0000256" key="1">
    <source>
        <dbReference type="ARBA" id="ARBA00023002"/>
    </source>
</evidence>
<dbReference type="AlphaFoldDB" id="A0A8K0SAQ0"/>
<dbReference type="OrthoDB" id="10004862at2759"/>
<proteinExistence type="predicted"/>
<keyword evidence="3" id="KW-1185">Reference proteome</keyword>
<evidence type="ECO:0008006" key="4">
    <source>
        <dbReference type="Google" id="ProtNLM"/>
    </source>
</evidence>
<sequence length="459" mass="52437">MSTTTTTTTATSQVRLSPTQLGICPGIKQCSTETLEVANRLLQKNHDEYHIFWRDFAGHNHTAHNLLTRLALGATAADLQMGWDDNKRDQRAAPPIDEAIVTELATEEGFYKHLGEGPQYTNYMVFFEREMEKKGWREVVNEYCFSQTRNANLLLARLFDGAFHPIIHLGFGVEFDQPSIVAEGLAQAATDVSFETDIFFLNAERIASETPMPEKPRNLVDLYHEAHDNETIRTAARWDDRQWKMRDGVLKRAREEIAALAAQFRVTPETLERRTAEMISCAVYMAGAAQRPGKAYKIDFFWMHDVTSSIFLSVFNRQDWISVTDKCRLVEWKARLDLVWYATCGTAKLDAAYIKNYEGQRSAQWDWDELFGVVNSTHDDGHVAKVVRALKNGQQASKQYEEDPEYADAFPVKGDMWMRMARMTYDTTVDSAQEDKWIVFAGFDLPWAKIPEQANGLSK</sequence>
<dbReference type="EMBL" id="JAGPNK010000036">
    <property type="protein sequence ID" value="KAH7303304.1"/>
    <property type="molecule type" value="Genomic_DNA"/>
</dbReference>
<dbReference type="Proteomes" id="UP000813444">
    <property type="component" value="Unassembled WGS sequence"/>
</dbReference>
<dbReference type="PANTHER" id="PTHR35870:SF7">
    <property type="entry name" value="BAEYER-VILLIGER OXIDASE MDPL"/>
    <property type="match status" value="1"/>
</dbReference>